<evidence type="ECO:0000259" key="2">
    <source>
        <dbReference type="PROSITE" id="PS50186"/>
    </source>
</evidence>
<dbReference type="GO" id="GO:0046872">
    <property type="term" value="F:metal ion binding"/>
    <property type="evidence" value="ECO:0007669"/>
    <property type="project" value="InterPro"/>
</dbReference>
<evidence type="ECO:0000313" key="4">
    <source>
        <dbReference type="Proteomes" id="UP001153069"/>
    </source>
</evidence>
<reference evidence="3" key="1">
    <citation type="submission" date="2020-06" db="EMBL/GenBank/DDBJ databases">
        <authorList>
            <consortium name="Plant Systems Biology data submission"/>
        </authorList>
    </citation>
    <scope>NUCLEOTIDE SEQUENCE</scope>
    <source>
        <strain evidence="3">D6</strain>
    </source>
</reference>
<keyword evidence="4" id="KW-1185">Reference proteome</keyword>
<dbReference type="Gene3D" id="1.10.10.10">
    <property type="entry name" value="Winged helix-like DNA-binding domain superfamily/Winged helix DNA-binding domain"/>
    <property type="match status" value="2"/>
</dbReference>
<evidence type="ECO:0000313" key="3">
    <source>
        <dbReference type="EMBL" id="CAB9508798.1"/>
    </source>
</evidence>
<dbReference type="PROSITE" id="PS50186">
    <property type="entry name" value="DEP"/>
    <property type="match status" value="1"/>
</dbReference>
<feature type="region of interest" description="Disordered" evidence="1">
    <location>
        <begin position="544"/>
        <end position="573"/>
    </location>
</feature>
<evidence type="ECO:0000256" key="1">
    <source>
        <dbReference type="SAM" id="MobiDB-lite"/>
    </source>
</evidence>
<gene>
    <name evidence="3" type="ORF">SEMRO_361_G126490.1</name>
</gene>
<dbReference type="InterPro" id="IPR051832">
    <property type="entry name" value="mTOR-Rac_regulators"/>
</dbReference>
<name>A0A9N8HFR2_9STRA</name>
<dbReference type="EMBL" id="CAICTM010000360">
    <property type="protein sequence ID" value="CAB9508798.1"/>
    <property type="molecule type" value="Genomic_DNA"/>
</dbReference>
<dbReference type="SUPFAM" id="SSF140959">
    <property type="entry name" value="Indolic compounds 2,3-dioxygenase-like"/>
    <property type="match status" value="1"/>
</dbReference>
<dbReference type="GO" id="GO:0035556">
    <property type="term" value="P:intracellular signal transduction"/>
    <property type="evidence" value="ECO:0007669"/>
    <property type="project" value="InterPro"/>
</dbReference>
<dbReference type="OrthoDB" id="39497at2759"/>
<feature type="compositionally biased region" description="Acidic residues" evidence="1">
    <location>
        <begin position="312"/>
        <end position="323"/>
    </location>
</feature>
<dbReference type="InterPro" id="IPR036388">
    <property type="entry name" value="WH-like_DNA-bd_sf"/>
</dbReference>
<dbReference type="PANTHER" id="PTHR22829">
    <property type="entry name" value="DEP DOMAIN PROTEIN"/>
    <property type="match status" value="1"/>
</dbReference>
<sequence length="1442" mass="162066">MNSPDRTEQVKEIFKNLTAVETALQEVIQEHRHGRYGFLTREWGFTAPGGLGGRLGGKFIPWEEKLARCKKFFWPLEAYEAMEKHPFGKADPVVIKNLDLKPEGEQIYGNTPLHNFLREPPKQSVILDESADLDDYRSAARIFLLLGTLSHLYGNSAPDRSSHTLPPWIEEPLLVAAKRLQIEPTLSGHFLVQENWIWKSITTEDAYAKVSKASAKRLDRVIVRTLLEQCECADRRYRVKIYPDCFIGSQAIDVLIDSGVAETREEAVRVGRRINDEFKLFNHVTNDHPLIDKHLFYRFKKKWQQRKSEMATMEEVDIAEDPDESKNKDDNDNTEEDANQTPTSRLMRPSDIIKSFRASTTSVRSDSLVQGSLRNLMKKTRSKGRASSSGDSNTIDRGSNRSLSSVSDVASTTEEDNQPLQGNPYGDTPEGLVVGLTSTHLGAHDETWEMQEAMSIVAVMALVPVKDRRYRFRTYKQCFVACQMIDVLIEHECASTRKEAVELARGINERFGPIFEHVVDNHFIKDEYLFFRFTKEFKQMMQSKNGDEIQSVSHSGSTKHSSPKTRRSSFDSARKSTQEILDENLRSGFIAETSSIGSVDESIMALRGFDETNEFRIDNIDMLYPAFGHNHEKINQLIPACMGHAFASLPFDVLDIITTMKNILEAELSVSDISSVDGYESRRLYDLLYKVAFSVSRCKEEFQQMSTDPTSRTFNSKHISIKHTQPISNGVVVQGKRRKGTTGTQFAYFHLLDWLLGRHQYSGGGGLVAQIAEVDNTYTRPEREFIQSISKLEKPATLRGFLDVLGRPTQLLAAYNHLVECYAGEGGVLQAHCRKLYSYIHNDVQFSTSGTNHLKSKSEKNDSACPMSSMANNHNFATMMFKHMRKATDDRWTLRIPPLMTEVGKIVYSTSVSGGFTTVALDLSTSGLLYEYGDVVKIVLPNNDRNCFAWCTSLASNKKDFFTLSDMQAFHKDTGNGWGWTELWEALGWDSYEEGDGKGVPLELISRYVEQGQIRLESSTSRWVNNPLDLCDDSKNLFPVPPPLRLDQIASLEPVSPRVYSVSGVEIDRVFLLVSKPQDGARHHGYQAMCDPEIKNVHCSFSPATFFLVPPLDVNLMCIASGTGISPFVGLADAIGPRQGSYTIVHQCKSSDLFLANSQTWLDFTCENPGAVVMGYISGDRSRRNCPMRYIIRNGAFEETTVLRRHKACCYYFECSFFQGRIKETYKKGGLNLAYCCGGVKSAIDPLKNFSTKEGLSFQFTSECYAIPPNLTTDSTACQIAGTIVDIDQVGPIHPGGGAILEQLNEVCIETQDAKTPDLSVAFWELHPHAYNLHRCLRTPLDPDSKAFAKFLERQSMRNSVMTNMAAKYAEMALAAPHDSKVVRIATELQSSAIRQQLKSGDAQGAKVSAEYLEALLSHVPQEDQDANRWTASLEGLRKEKQ</sequence>
<proteinExistence type="predicted"/>
<comment type="caution">
    <text evidence="3">The sequence shown here is derived from an EMBL/GenBank/DDBJ whole genome shotgun (WGS) entry which is preliminary data.</text>
</comment>
<feature type="domain" description="DEP" evidence="2">
    <location>
        <begin position="223"/>
        <end position="301"/>
    </location>
</feature>
<dbReference type="CDD" id="cd04371">
    <property type="entry name" value="DEP"/>
    <property type="match status" value="2"/>
</dbReference>
<dbReference type="SUPFAM" id="SSF52343">
    <property type="entry name" value="Ferredoxin reductase-like, C-terminal NADP-linked domain"/>
    <property type="match status" value="1"/>
</dbReference>
<organism evidence="3 4">
    <name type="scientific">Seminavis robusta</name>
    <dbReference type="NCBI Taxonomy" id="568900"/>
    <lineage>
        <taxon>Eukaryota</taxon>
        <taxon>Sar</taxon>
        <taxon>Stramenopiles</taxon>
        <taxon>Ochrophyta</taxon>
        <taxon>Bacillariophyta</taxon>
        <taxon>Bacillariophyceae</taxon>
        <taxon>Bacillariophycidae</taxon>
        <taxon>Naviculales</taxon>
        <taxon>Naviculaceae</taxon>
        <taxon>Seminavis</taxon>
    </lineage>
</organism>
<feature type="region of interest" description="Disordered" evidence="1">
    <location>
        <begin position="364"/>
        <end position="431"/>
    </location>
</feature>
<dbReference type="InterPro" id="IPR037217">
    <property type="entry name" value="Trp/Indoleamine_2_3_dOase-like"/>
</dbReference>
<dbReference type="PANTHER" id="PTHR22829:SF16">
    <property type="entry name" value="PH DOMAIN-CONTAINING PROTEIN"/>
    <property type="match status" value="1"/>
</dbReference>
<dbReference type="GO" id="GO:0023051">
    <property type="term" value="P:regulation of signaling"/>
    <property type="evidence" value="ECO:0007669"/>
    <property type="project" value="TreeGrafter"/>
</dbReference>
<dbReference type="SMART" id="SM00049">
    <property type="entry name" value="DEP"/>
    <property type="match status" value="2"/>
</dbReference>
<feature type="compositionally biased region" description="Polar residues" evidence="1">
    <location>
        <begin position="385"/>
        <end position="412"/>
    </location>
</feature>
<dbReference type="GO" id="GO:0019441">
    <property type="term" value="P:L-tryptophan catabolic process to kynurenine"/>
    <property type="evidence" value="ECO:0007669"/>
    <property type="project" value="InterPro"/>
</dbReference>
<feature type="region of interest" description="Disordered" evidence="1">
    <location>
        <begin position="310"/>
        <end position="351"/>
    </location>
</feature>
<dbReference type="SUPFAM" id="SSF46785">
    <property type="entry name" value="Winged helix' DNA-binding domain"/>
    <property type="match status" value="2"/>
</dbReference>
<dbReference type="InterPro" id="IPR039261">
    <property type="entry name" value="FNR_nucleotide-bd"/>
</dbReference>
<dbReference type="InterPro" id="IPR036390">
    <property type="entry name" value="WH_DNA-bd_sf"/>
</dbReference>
<dbReference type="GO" id="GO:0020037">
    <property type="term" value="F:heme binding"/>
    <property type="evidence" value="ECO:0007669"/>
    <property type="project" value="InterPro"/>
</dbReference>
<feature type="compositionally biased region" description="Low complexity" evidence="1">
    <location>
        <begin position="551"/>
        <end position="560"/>
    </location>
</feature>
<feature type="compositionally biased region" description="Polar residues" evidence="1">
    <location>
        <begin position="364"/>
        <end position="373"/>
    </location>
</feature>
<dbReference type="Pfam" id="PF00610">
    <property type="entry name" value="DEP"/>
    <property type="match status" value="2"/>
</dbReference>
<dbReference type="Proteomes" id="UP001153069">
    <property type="component" value="Unassembled WGS sequence"/>
</dbReference>
<accession>A0A9N8HFR2</accession>
<dbReference type="Gene3D" id="1.20.58.480">
    <property type="match status" value="1"/>
</dbReference>
<protein>
    <submittedName>
        <fullName evidence="3">DEP domain-containing mTOR-interacting protein</fullName>
    </submittedName>
</protein>
<dbReference type="InterPro" id="IPR000591">
    <property type="entry name" value="DEP_dom"/>
</dbReference>